<dbReference type="RefSeq" id="WP_169658991.1">
    <property type="nucleotide sequence ID" value="NZ_JABANE010000073.1"/>
</dbReference>
<keyword evidence="6" id="KW-0472">Membrane</keyword>
<dbReference type="InterPro" id="IPR036890">
    <property type="entry name" value="HATPase_C_sf"/>
</dbReference>
<keyword evidence="6" id="KW-1133">Transmembrane helix</keyword>
<keyword evidence="9" id="KW-1185">Reference proteome</keyword>
<dbReference type="AlphaFoldDB" id="A0A7X9RY08"/>
<evidence type="ECO:0000313" key="9">
    <source>
        <dbReference type="Proteomes" id="UP000576082"/>
    </source>
</evidence>
<dbReference type="SMART" id="SM00388">
    <property type="entry name" value="HisKA"/>
    <property type="match status" value="1"/>
</dbReference>
<dbReference type="Proteomes" id="UP000576082">
    <property type="component" value="Unassembled WGS sequence"/>
</dbReference>
<dbReference type="InterPro" id="IPR003661">
    <property type="entry name" value="HisK_dim/P_dom"/>
</dbReference>
<evidence type="ECO:0000256" key="2">
    <source>
        <dbReference type="ARBA" id="ARBA00012438"/>
    </source>
</evidence>
<dbReference type="InterPro" id="IPR036097">
    <property type="entry name" value="HisK_dim/P_sf"/>
</dbReference>
<name>A0A7X9RY08_9BACT</name>
<dbReference type="PROSITE" id="PS50109">
    <property type="entry name" value="HIS_KIN"/>
    <property type="match status" value="1"/>
</dbReference>
<comment type="catalytic activity">
    <reaction evidence="1">
        <text>ATP + protein L-histidine = ADP + protein N-phospho-L-histidine.</text>
        <dbReference type="EC" id="2.7.13.3"/>
    </reaction>
</comment>
<feature type="domain" description="Histidine kinase" evidence="7">
    <location>
        <begin position="212"/>
        <end position="425"/>
    </location>
</feature>
<dbReference type="InterPro" id="IPR003594">
    <property type="entry name" value="HATPase_dom"/>
</dbReference>
<dbReference type="Pfam" id="PF00512">
    <property type="entry name" value="HisKA"/>
    <property type="match status" value="1"/>
</dbReference>
<dbReference type="EC" id="2.7.13.3" evidence="2"/>
<feature type="transmembrane region" description="Helical" evidence="6">
    <location>
        <begin position="50"/>
        <end position="71"/>
    </location>
</feature>
<evidence type="ECO:0000259" key="7">
    <source>
        <dbReference type="PROSITE" id="PS50109"/>
    </source>
</evidence>
<dbReference type="SMART" id="SM00387">
    <property type="entry name" value="HATPase_c"/>
    <property type="match status" value="1"/>
</dbReference>
<dbReference type="InterPro" id="IPR052162">
    <property type="entry name" value="Sensor_kinase/Photoreceptor"/>
</dbReference>
<accession>A0A7X9RY08</accession>
<gene>
    <name evidence="8" type="ORF">HHU12_22495</name>
</gene>
<protein>
    <recommendedName>
        <fullName evidence="2">histidine kinase</fullName>
        <ecNumber evidence="2">2.7.13.3</ecNumber>
    </recommendedName>
</protein>
<dbReference type="Gene3D" id="1.10.287.130">
    <property type="match status" value="1"/>
</dbReference>
<dbReference type="GO" id="GO:0000155">
    <property type="term" value="F:phosphorelay sensor kinase activity"/>
    <property type="evidence" value="ECO:0007669"/>
    <property type="project" value="InterPro"/>
</dbReference>
<keyword evidence="3" id="KW-0597">Phosphoprotein</keyword>
<dbReference type="Pfam" id="PF02518">
    <property type="entry name" value="HATPase_c"/>
    <property type="match status" value="1"/>
</dbReference>
<feature type="transmembrane region" description="Helical" evidence="6">
    <location>
        <begin position="106"/>
        <end position="123"/>
    </location>
</feature>
<dbReference type="SUPFAM" id="SSF55874">
    <property type="entry name" value="ATPase domain of HSP90 chaperone/DNA topoisomerase II/histidine kinase"/>
    <property type="match status" value="1"/>
</dbReference>
<keyword evidence="5" id="KW-0418">Kinase</keyword>
<dbReference type="SUPFAM" id="SSF47384">
    <property type="entry name" value="Homodimeric domain of signal transducing histidine kinase"/>
    <property type="match status" value="1"/>
</dbReference>
<comment type="caution">
    <text evidence="8">The sequence shown here is derived from an EMBL/GenBank/DDBJ whole genome shotgun (WGS) entry which is preliminary data.</text>
</comment>
<dbReference type="InterPro" id="IPR005467">
    <property type="entry name" value="His_kinase_dom"/>
</dbReference>
<proteinExistence type="predicted"/>
<evidence type="ECO:0000256" key="5">
    <source>
        <dbReference type="ARBA" id="ARBA00022777"/>
    </source>
</evidence>
<dbReference type="Pfam" id="PF20967">
    <property type="entry name" value="MASE7"/>
    <property type="match status" value="1"/>
</dbReference>
<keyword evidence="6" id="KW-0812">Transmembrane</keyword>
<sequence>MKKLISNLINMGTGIGYDFETEKKIRLTNLLSLVSSLFALFMFMDFMTSGLSIYVCLSVLSLFFILIFIPILHQKEFKLFPRLLYCVYSLVNVIILSVVMGPDVQSQYFLFAYLGLPMVIFGYEMGNLKVVLSLLGLVVFLYLEWHFVNFKPLIEVPEELVYSQRLINNIITILVVILLYYFLNRENKRYVDQVKDSIFKEEQSKSLEYFAYLSHDLKEPLRSVSGFTNIIKMEYHDEENKELNKYFGFIENGVEKMNTLIDSLSQLATSGKTSDLKKIDLNFVLEEVKIMLNEMIMDKQAIIQAKNLPIILCYTTDIKQIFSNLISNAIKYQKEGNRPVVKISCLEKKDDWEFCIEDNGIGITEGNQERIFKFFTRLHSDVEYEGSGLGLSFCKNLVDRHFGNMWVESEVGQGSKFYFTISKQLRKEGVTRAELGNYKNMEIRPNRSDAV</sequence>
<organism evidence="8 9">
    <name type="scientific">Flammeovirga aprica JL-4</name>
    <dbReference type="NCBI Taxonomy" id="694437"/>
    <lineage>
        <taxon>Bacteria</taxon>
        <taxon>Pseudomonadati</taxon>
        <taxon>Bacteroidota</taxon>
        <taxon>Cytophagia</taxon>
        <taxon>Cytophagales</taxon>
        <taxon>Flammeovirgaceae</taxon>
        <taxon>Flammeovirga</taxon>
    </lineage>
</organism>
<dbReference type="PRINTS" id="PR00344">
    <property type="entry name" value="BCTRLSENSOR"/>
</dbReference>
<dbReference type="InterPro" id="IPR048432">
    <property type="entry name" value="MASE7"/>
</dbReference>
<evidence type="ECO:0000256" key="6">
    <source>
        <dbReference type="SAM" id="Phobius"/>
    </source>
</evidence>
<dbReference type="InterPro" id="IPR004358">
    <property type="entry name" value="Sig_transdc_His_kin-like_C"/>
</dbReference>
<feature type="transmembrane region" description="Helical" evidence="6">
    <location>
        <begin position="167"/>
        <end position="183"/>
    </location>
</feature>
<dbReference type="EMBL" id="JABANE010000073">
    <property type="protein sequence ID" value="NME70760.1"/>
    <property type="molecule type" value="Genomic_DNA"/>
</dbReference>
<dbReference type="Gene3D" id="3.30.565.10">
    <property type="entry name" value="Histidine kinase-like ATPase, C-terminal domain"/>
    <property type="match status" value="1"/>
</dbReference>
<keyword evidence="4" id="KW-0808">Transferase</keyword>
<evidence type="ECO:0000256" key="3">
    <source>
        <dbReference type="ARBA" id="ARBA00022553"/>
    </source>
</evidence>
<feature type="transmembrane region" description="Helical" evidence="6">
    <location>
        <begin position="130"/>
        <end position="147"/>
    </location>
</feature>
<dbReference type="PANTHER" id="PTHR43304:SF1">
    <property type="entry name" value="PAC DOMAIN-CONTAINING PROTEIN"/>
    <property type="match status" value="1"/>
</dbReference>
<feature type="transmembrane region" description="Helical" evidence="6">
    <location>
        <begin position="27"/>
        <end position="44"/>
    </location>
</feature>
<dbReference type="CDD" id="cd00082">
    <property type="entry name" value="HisKA"/>
    <property type="match status" value="1"/>
</dbReference>
<evidence type="ECO:0000256" key="4">
    <source>
        <dbReference type="ARBA" id="ARBA00022679"/>
    </source>
</evidence>
<feature type="transmembrane region" description="Helical" evidence="6">
    <location>
        <begin position="83"/>
        <end position="100"/>
    </location>
</feature>
<dbReference type="FunFam" id="3.30.565.10:FF:000006">
    <property type="entry name" value="Sensor histidine kinase WalK"/>
    <property type="match status" value="1"/>
</dbReference>
<reference evidence="8 9" key="1">
    <citation type="submission" date="2020-04" db="EMBL/GenBank/DDBJ databases">
        <title>Flammeovirga sp. SR4, a novel species isolated from seawater.</title>
        <authorList>
            <person name="Wang X."/>
        </authorList>
    </citation>
    <scope>NUCLEOTIDE SEQUENCE [LARGE SCALE GENOMIC DNA]</scope>
    <source>
        <strain evidence="8 9">ATCC 23126</strain>
    </source>
</reference>
<dbReference type="PANTHER" id="PTHR43304">
    <property type="entry name" value="PHYTOCHROME-LIKE PROTEIN CPH1"/>
    <property type="match status" value="1"/>
</dbReference>
<evidence type="ECO:0000313" key="8">
    <source>
        <dbReference type="EMBL" id="NME70760.1"/>
    </source>
</evidence>
<evidence type="ECO:0000256" key="1">
    <source>
        <dbReference type="ARBA" id="ARBA00000085"/>
    </source>
</evidence>